<protein>
    <recommendedName>
        <fullName evidence="5">Transmembrane protein</fullName>
    </recommendedName>
</protein>
<dbReference type="STRING" id="1314782.A0A165NVM8"/>
<evidence type="ECO:0000256" key="2">
    <source>
        <dbReference type="SAM" id="Phobius"/>
    </source>
</evidence>
<keyword evidence="2" id="KW-1133">Transmembrane helix</keyword>
<name>A0A165NVM8_9AGAM</name>
<evidence type="ECO:0000256" key="1">
    <source>
        <dbReference type="SAM" id="MobiDB-lite"/>
    </source>
</evidence>
<evidence type="ECO:0000313" key="4">
    <source>
        <dbReference type="Proteomes" id="UP000076761"/>
    </source>
</evidence>
<dbReference type="InParanoid" id="A0A165NVM8"/>
<proteinExistence type="predicted"/>
<sequence length="269" mass="30181">MMQKSVGESFISVDSQPPLLQDGLFTPRITPMSSPTVPTSSFRLSPLYSDSSTPTRPRPGLPSSCRTSNAEGSVPVFTCHLKVFLGRRDMRELVIIEDWDDEQILQLLRSTYDEMRGTWRKRLSAKRISEVWLIKHIQGYGCEKSNDSFESPDVYDIPTFMDTPSLQQGKYALKKYLAKICEARDTVQLGVNRDRDAGYELGLKFVESWQAVLIVGAGLLVVVLSTLIVVVCYWIYRRDLSTAFTIAGCIGGLFTILLGLVQLLITVRS</sequence>
<keyword evidence="4" id="KW-1185">Reference proteome</keyword>
<dbReference type="AlphaFoldDB" id="A0A165NVM8"/>
<feature type="compositionally biased region" description="Low complexity" evidence="1">
    <location>
        <begin position="30"/>
        <end position="41"/>
    </location>
</feature>
<dbReference type="Proteomes" id="UP000076761">
    <property type="component" value="Unassembled WGS sequence"/>
</dbReference>
<dbReference type="OrthoDB" id="9988102at2759"/>
<accession>A0A165NVM8</accession>
<organism evidence="3 4">
    <name type="scientific">Neolentinus lepideus HHB14362 ss-1</name>
    <dbReference type="NCBI Taxonomy" id="1314782"/>
    <lineage>
        <taxon>Eukaryota</taxon>
        <taxon>Fungi</taxon>
        <taxon>Dikarya</taxon>
        <taxon>Basidiomycota</taxon>
        <taxon>Agaricomycotina</taxon>
        <taxon>Agaricomycetes</taxon>
        <taxon>Gloeophyllales</taxon>
        <taxon>Gloeophyllaceae</taxon>
        <taxon>Neolentinus</taxon>
    </lineage>
</organism>
<feature type="region of interest" description="Disordered" evidence="1">
    <location>
        <begin position="30"/>
        <end position="69"/>
    </location>
</feature>
<feature type="transmembrane region" description="Helical" evidence="2">
    <location>
        <begin position="242"/>
        <end position="265"/>
    </location>
</feature>
<keyword evidence="2" id="KW-0472">Membrane</keyword>
<keyword evidence="2" id="KW-0812">Transmembrane</keyword>
<feature type="transmembrane region" description="Helical" evidence="2">
    <location>
        <begin position="211"/>
        <end position="236"/>
    </location>
</feature>
<gene>
    <name evidence="3" type="ORF">NEOLEDRAFT_890944</name>
</gene>
<reference evidence="3 4" key="1">
    <citation type="journal article" date="2016" name="Mol. Biol. Evol.">
        <title>Comparative Genomics of Early-Diverging Mushroom-Forming Fungi Provides Insights into the Origins of Lignocellulose Decay Capabilities.</title>
        <authorList>
            <person name="Nagy L.G."/>
            <person name="Riley R."/>
            <person name="Tritt A."/>
            <person name="Adam C."/>
            <person name="Daum C."/>
            <person name="Floudas D."/>
            <person name="Sun H."/>
            <person name="Yadav J.S."/>
            <person name="Pangilinan J."/>
            <person name="Larsson K.H."/>
            <person name="Matsuura K."/>
            <person name="Barry K."/>
            <person name="Labutti K."/>
            <person name="Kuo R."/>
            <person name="Ohm R.A."/>
            <person name="Bhattacharya S.S."/>
            <person name="Shirouzu T."/>
            <person name="Yoshinaga Y."/>
            <person name="Martin F.M."/>
            <person name="Grigoriev I.V."/>
            <person name="Hibbett D.S."/>
        </authorList>
    </citation>
    <scope>NUCLEOTIDE SEQUENCE [LARGE SCALE GENOMIC DNA]</scope>
    <source>
        <strain evidence="3 4">HHB14362 ss-1</strain>
    </source>
</reference>
<dbReference type="EMBL" id="KV425625">
    <property type="protein sequence ID" value="KZT20170.1"/>
    <property type="molecule type" value="Genomic_DNA"/>
</dbReference>
<evidence type="ECO:0008006" key="5">
    <source>
        <dbReference type="Google" id="ProtNLM"/>
    </source>
</evidence>
<evidence type="ECO:0000313" key="3">
    <source>
        <dbReference type="EMBL" id="KZT20170.1"/>
    </source>
</evidence>